<reference evidence="2 3" key="1">
    <citation type="journal article" date="2004" name="Science">
        <title>The genome of the diatom Thalassiosira pseudonana: ecology, evolution, and metabolism.</title>
        <authorList>
            <person name="Armbrust E.V."/>
            <person name="Berges J.A."/>
            <person name="Bowler C."/>
            <person name="Green B.R."/>
            <person name="Martinez D."/>
            <person name="Putnam N.H."/>
            <person name="Zhou S."/>
            <person name="Allen A.E."/>
            <person name="Apt K.E."/>
            <person name="Bechner M."/>
            <person name="Brzezinski M.A."/>
            <person name="Chaal B.K."/>
            <person name="Chiovitti A."/>
            <person name="Davis A.K."/>
            <person name="Demarest M.S."/>
            <person name="Detter J.C."/>
            <person name="Glavina T."/>
            <person name="Goodstein D."/>
            <person name="Hadi M.Z."/>
            <person name="Hellsten U."/>
            <person name="Hildebrand M."/>
            <person name="Jenkins B.D."/>
            <person name="Jurka J."/>
            <person name="Kapitonov V.V."/>
            <person name="Kroger N."/>
            <person name="Lau W.W."/>
            <person name="Lane T.W."/>
            <person name="Larimer F.W."/>
            <person name="Lippmeier J.C."/>
            <person name="Lucas S."/>
            <person name="Medina M."/>
            <person name="Montsant A."/>
            <person name="Obornik M."/>
            <person name="Parker M.S."/>
            <person name="Palenik B."/>
            <person name="Pazour G.J."/>
            <person name="Richardson P.M."/>
            <person name="Rynearson T.A."/>
            <person name="Saito M.A."/>
            <person name="Schwartz D.C."/>
            <person name="Thamatrakoln K."/>
            <person name="Valentin K."/>
            <person name="Vardi A."/>
            <person name="Wilkerson F.P."/>
            <person name="Rokhsar D.S."/>
        </authorList>
    </citation>
    <scope>NUCLEOTIDE SEQUENCE [LARGE SCALE GENOMIC DNA]</scope>
    <source>
        <strain evidence="2 3">CCMP1335</strain>
    </source>
</reference>
<dbReference type="PROSITE" id="PS51352">
    <property type="entry name" value="THIOREDOXIN_2"/>
    <property type="match status" value="1"/>
</dbReference>
<evidence type="ECO:0000259" key="1">
    <source>
        <dbReference type="PROSITE" id="PS51352"/>
    </source>
</evidence>
<dbReference type="HOGENOM" id="CLU_090389_4_5_1"/>
<dbReference type="PaxDb" id="35128-Thaps18503"/>
<organism evidence="2 3">
    <name type="scientific">Thalassiosira pseudonana</name>
    <name type="common">Marine diatom</name>
    <name type="synonym">Cyclotella nana</name>
    <dbReference type="NCBI Taxonomy" id="35128"/>
    <lineage>
        <taxon>Eukaryota</taxon>
        <taxon>Sar</taxon>
        <taxon>Stramenopiles</taxon>
        <taxon>Ochrophyta</taxon>
        <taxon>Bacillariophyta</taxon>
        <taxon>Coscinodiscophyceae</taxon>
        <taxon>Thalassiosirophycidae</taxon>
        <taxon>Thalassiosirales</taxon>
        <taxon>Thalassiosiraceae</taxon>
        <taxon>Thalassiosira</taxon>
    </lineage>
</organism>
<sequence>VVDLTDATFEHQTQASTGQTTGRWFVKWYAPWCGHCKTLAPIWEELDQKLQESNPQDGIIIAKVDATKNSEVSARFNIQSYPTLKFFAGRKMYNYKGARNIDALYEFVTEGYKTAPTDTIPAPPSAFDAKMKEIRQKF</sequence>
<dbReference type="KEGG" id="tps:THAPSDRAFT_18503"/>
<dbReference type="Pfam" id="PF00085">
    <property type="entry name" value="Thioredoxin"/>
    <property type="match status" value="1"/>
</dbReference>
<evidence type="ECO:0000313" key="3">
    <source>
        <dbReference type="Proteomes" id="UP000001449"/>
    </source>
</evidence>
<dbReference type="InterPro" id="IPR013766">
    <property type="entry name" value="Thioredoxin_domain"/>
</dbReference>
<dbReference type="PRINTS" id="PR00421">
    <property type="entry name" value="THIOREDOXIN"/>
</dbReference>
<proteinExistence type="predicted"/>
<dbReference type="InParanoid" id="B8C7E0"/>
<dbReference type="CDD" id="cd02961">
    <property type="entry name" value="PDI_a_family"/>
    <property type="match status" value="1"/>
</dbReference>
<accession>B8C7E0</accession>
<dbReference type="OMA" id="CDEHDIM"/>
<keyword evidence="3" id="KW-1185">Reference proteome</keyword>
<dbReference type="GO" id="GO:0005783">
    <property type="term" value="C:endoplasmic reticulum"/>
    <property type="evidence" value="ECO:0000318"/>
    <property type="project" value="GO_Central"/>
</dbReference>
<feature type="non-terminal residue" evidence="2">
    <location>
        <position position="138"/>
    </location>
</feature>
<dbReference type="GO" id="GO:0003756">
    <property type="term" value="F:protein disulfide isomerase activity"/>
    <property type="evidence" value="ECO:0000318"/>
    <property type="project" value="GO_Central"/>
</dbReference>
<feature type="non-terminal residue" evidence="2">
    <location>
        <position position="1"/>
    </location>
</feature>
<dbReference type="PANTHER" id="PTHR45672:SF11">
    <property type="entry name" value="PROTEIN DISULFIDE-ISOMERASE C17H9.14C"/>
    <property type="match status" value="1"/>
</dbReference>
<feature type="domain" description="Thioredoxin" evidence="1">
    <location>
        <begin position="1"/>
        <end position="113"/>
    </location>
</feature>
<dbReference type="InterPro" id="IPR051063">
    <property type="entry name" value="PDI"/>
</dbReference>
<dbReference type="GO" id="GO:0006457">
    <property type="term" value="P:protein folding"/>
    <property type="evidence" value="ECO:0000318"/>
    <property type="project" value="GO_Central"/>
</dbReference>
<dbReference type="Gene3D" id="3.40.30.10">
    <property type="entry name" value="Glutaredoxin"/>
    <property type="match status" value="1"/>
</dbReference>
<dbReference type="InterPro" id="IPR036249">
    <property type="entry name" value="Thioredoxin-like_sf"/>
</dbReference>
<evidence type="ECO:0000313" key="2">
    <source>
        <dbReference type="EMBL" id="EED90729.1"/>
    </source>
</evidence>
<dbReference type="EMBL" id="CM000644">
    <property type="protein sequence ID" value="EED90729.1"/>
    <property type="molecule type" value="Genomic_DNA"/>
</dbReference>
<dbReference type="GeneID" id="7452881"/>
<dbReference type="RefSeq" id="XP_002291878.1">
    <property type="nucleotide sequence ID" value="XM_002291842.1"/>
</dbReference>
<reference evidence="2 3" key="2">
    <citation type="journal article" date="2008" name="Nature">
        <title>The Phaeodactylum genome reveals the evolutionary history of diatom genomes.</title>
        <authorList>
            <person name="Bowler C."/>
            <person name="Allen A.E."/>
            <person name="Badger J.H."/>
            <person name="Grimwood J."/>
            <person name="Jabbari K."/>
            <person name="Kuo A."/>
            <person name="Maheswari U."/>
            <person name="Martens C."/>
            <person name="Maumus F."/>
            <person name="Otillar R.P."/>
            <person name="Rayko E."/>
            <person name="Salamov A."/>
            <person name="Vandepoele K."/>
            <person name="Beszteri B."/>
            <person name="Gruber A."/>
            <person name="Heijde M."/>
            <person name="Katinka M."/>
            <person name="Mock T."/>
            <person name="Valentin K."/>
            <person name="Verret F."/>
            <person name="Berges J.A."/>
            <person name="Brownlee C."/>
            <person name="Cadoret J.P."/>
            <person name="Chiovitti A."/>
            <person name="Choi C.J."/>
            <person name="Coesel S."/>
            <person name="De Martino A."/>
            <person name="Detter J.C."/>
            <person name="Durkin C."/>
            <person name="Falciatore A."/>
            <person name="Fournet J."/>
            <person name="Haruta M."/>
            <person name="Huysman M.J."/>
            <person name="Jenkins B.D."/>
            <person name="Jiroutova K."/>
            <person name="Jorgensen R.E."/>
            <person name="Joubert Y."/>
            <person name="Kaplan A."/>
            <person name="Kroger N."/>
            <person name="Kroth P.G."/>
            <person name="La Roche J."/>
            <person name="Lindquist E."/>
            <person name="Lommer M."/>
            <person name="Martin-Jezequel V."/>
            <person name="Lopez P.J."/>
            <person name="Lucas S."/>
            <person name="Mangogna M."/>
            <person name="McGinnis K."/>
            <person name="Medlin L.K."/>
            <person name="Montsant A."/>
            <person name="Oudot-Le Secq M.P."/>
            <person name="Napoli C."/>
            <person name="Obornik M."/>
            <person name="Parker M.S."/>
            <person name="Petit J.L."/>
            <person name="Porcel B.M."/>
            <person name="Poulsen N."/>
            <person name="Robison M."/>
            <person name="Rychlewski L."/>
            <person name="Rynearson T.A."/>
            <person name="Schmutz J."/>
            <person name="Shapiro H."/>
            <person name="Siaut M."/>
            <person name="Stanley M."/>
            <person name="Sussman M.R."/>
            <person name="Taylor A.R."/>
            <person name="Vardi A."/>
            <person name="von Dassow P."/>
            <person name="Vyverman W."/>
            <person name="Willis A."/>
            <person name="Wyrwicz L.S."/>
            <person name="Rokhsar D.S."/>
            <person name="Weissenbach J."/>
            <person name="Armbrust E.V."/>
            <person name="Green B.R."/>
            <person name="Van de Peer Y."/>
            <person name="Grigoriev I.V."/>
        </authorList>
    </citation>
    <scope>NUCLEOTIDE SEQUENCE [LARGE SCALE GENOMIC DNA]</scope>
    <source>
        <strain evidence="2 3">CCMP1335</strain>
    </source>
</reference>
<dbReference type="Proteomes" id="UP000001449">
    <property type="component" value="Chromosome 8"/>
</dbReference>
<name>B8C7E0_THAPS</name>
<dbReference type="STRING" id="35128.B8C7E0"/>
<dbReference type="SUPFAM" id="SSF52833">
    <property type="entry name" value="Thioredoxin-like"/>
    <property type="match status" value="1"/>
</dbReference>
<dbReference type="AlphaFoldDB" id="B8C7E0"/>
<gene>
    <name evidence="2" type="ORF">THAPSDRAFT_18503</name>
</gene>
<protein>
    <recommendedName>
        <fullName evidence="1">Thioredoxin domain-containing protein</fullName>
    </recommendedName>
</protein>
<dbReference type="FunCoup" id="B8C7E0">
    <property type="interactions" value="56"/>
</dbReference>
<dbReference type="eggNOG" id="KOG0191">
    <property type="taxonomic scope" value="Eukaryota"/>
</dbReference>
<dbReference type="PANTHER" id="PTHR45672">
    <property type="entry name" value="PROTEIN DISULFIDE-ISOMERASE C17H9.14C-RELATED"/>
    <property type="match status" value="1"/>
</dbReference>